<protein>
    <submittedName>
        <fullName evidence="4">Acyltransferase</fullName>
    </submittedName>
</protein>
<gene>
    <name evidence="4" type="ORF">Mkiyose1413_03750</name>
    <name evidence="3" type="ORF">SRL2020028_25290</name>
</gene>
<feature type="transmembrane region" description="Helical" evidence="1">
    <location>
        <begin position="137"/>
        <end position="159"/>
    </location>
</feature>
<feature type="transmembrane region" description="Helical" evidence="1">
    <location>
        <begin position="301"/>
        <end position="321"/>
    </location>
</feature>
<dbReference type="Proteomes" id="UP001064782">
    <property type="component" value="Unassembled WGS sequence"/>
</dbReference>
<dbReference type="GeneID" id="83630752"/>
<reference evidence="4" key="1">
    <citation type="submission" date="2022-08" db="EMBL/GenBank/DDBJ databases">
        <title>Mycobacterium kiyosense sp. nov., scotochromogenic slow-glowing species isolated from respiratory specimens.</title>
        <authorList>
            <person name="Fukano H."/>
            <person name="Kazumi Y."/>
            <person name="Sakagami N."/>
            <person name="Ato M."/>
            <person name="Mitarai S."/>
            <person name="Hoshino Y."/>
        </authorList>
    </citation>
    <scope>NUCLEOTIDE SEQUENCE</scope>
    <source>
        <strain evidence="4">1413</strain>
        <strain evidence="3">SRL2020-028</strain>
    </source>
</reference>
<dbReference type="Proteomes" id="UP001165663">
    <property type="component" value="Unassembled WGS sequence"/>
</dbReference>
<feature type="transmembrane region" description="Helical" evidence="1">
    <location>
        <begin position="166"/>
        <end position="187"/>
    </location>
</feature>
<keyword evidence="1" id="KW-0812">Transmembrane</keyword>
<feature type="transmembrane region" description="Helical" evidence="1">
    <location>
        <begin position="20"/>
        <end position="38"/>
    </location>
</feature>
<feature type="transmembrane region" description="Helical" evidence="1">
    <location>
        <begin position="333"/>
        <end position="359"/>
    </location>
</feature>
<evidence type="ECO:0000313" key="5">
    <source>
        <dbReference type="Proteomes" id="UP001064782"/>
    </source>
</evidence>
<proteinExistence type="predicted"/>
<keyword evidence="1" id="KW-0472">Membrane</keyword>
<dbReference type="GO" id="GO:0016747">
    <property type="term" value="F:acyltransferase activity, transferring groups other than amino-acyl groups"/>
    <property type="evidence" value="ECO:0007669"/>
    <property type="project" value="InterPro"/>
</dbReference>
<name>A0A9P3Q4B9_9MYCO</name>
<feature type="transmembrane region" description="Helical" evidence="1">
    <location>
        <begin position="221"/>
        <end position="240"/>
    </location>
</feature>
<feature type="transmembrane region" description="Helical" evidence="1">
    <location>
        <begin position="260"/>
        <end position="280"/>
    </location>
</feature>
<feature type="transmembrane region" description="Helical" evidence="1">
    <location>
        <begin position="380"/>
        <end position="402"/>
    </location>
</feature>
<dbReference type="EMBL" id="BRXE01000023">
    <property type="protein sequence ID" value="GLB83273.1"/>
    <property type="molecule type" value="Genomic_DNA"/>
</dbReference>
<comment type="caution">
    <text evidence="4">The sequence shown here is derived from an EMBL/GenBank/DDBJ whole genome shotgun (WGS) entry which is preliminary data.</text>
</comment>
<feature type="transmembrane region" description="Helical" evidence="1">
    <location>
        <begin position="58"/>
        <end position="81"/>
    </location>
</feature>
<feature type="transmembrane region" description="Helical" evidence="1">
    <location>
        <begin position="408"/>
        <end position="425"/>
    </location>
</feature>
<dbReference type="Pfam" id="PF01757">
    <property type="entry name" value="Acyl_transf_3"/>
    <property type="match status" value="1"/>
</dbReference>
<evidence type="ECO:0000313" key="4">
    <source>
        <dbReference type="EMBL" id="GLD28492.1"/>
    </source>
</evidence>
<keyword evidence="4" id="KW-0808">Transferase</keyword>
<feature type="domain" description="Acyltransferase 3" evidence="2">
    <location>
        <begin position="13"/>
        <end position="350"/>
    </location>
</feature>
<feature type="transmembrane region" description="Helical" evidence="1">
    <location>
        <begin position="102"/>
        <end position="125"/>
    </location>
</feature>
<evidence type="ECO:0000256" key="1">
    <source>
        <dbReference type="SAM" id="Phobius"/>
    </source>
</evidence>
<dbReference type="AlphaFoldDB" id="A0A9P3Q4B9"/>
<evidence type="ECO:0000313" key="3">
    <source>
        <dbReference type="EMBL" id="GLB83273.1"/>
    </source>
</evidence>
<keyword evidence="1" id="KW-1133">Transmembrane helix</keyword>
<dbReference type="RefSeq" id="WP_236983236.1">
    <property type="nucleotide sequence ID" value="NZ_BRXE01000023.1"/>
</dbReference>
<keyword evidence="5" id="KW-1185">Reference proteome</keyword>
<dbReference type="InterPro" id="IPR002656">
    <property type="entry name" value="Acyl_transf_3_dom"/>
</dbReference>
<feature type="transmembrane region" description="Helical" evidence="1">
    <location>
        <begin position="193"/>
        <end position="212"/>
    </location>
</feature>
<keyword evidence="4" id="KW-0012">Acyltransferase</keyword>
<accession>A0A9P3Q4B9</accession>
<dbReference type="EMBL" id="BRZI01000001">
    <property type="protein sequence ID" value="GLD28492.1"/>
    <property type="molecule type" value="Genomic_DNA"/>
</dbReference>
<sequence length="435" mass="47195">MSSAAPARPARNLAVDYYRVSGVGLIVLGHWLLSSITYRDGQFGRENPLVDLPFTQWVTWPFQAVPAFFLVAGYAGAVSWTRQQGPAGEPWQSWVRHRIARVLGPTAVYVGLIFALVLLLLGLGLPGSVLQYAGWALAMHLWFLAVYLVVVTLTPIAIAAHDRWGLLVPVAMAAGVAVVDAATIGGHVHRLGWINYLLCWGLLYQLGIAWYTERLSGRRPLLLAAGAAVALALLIWLGPYPPSMIGVPGQAVQNSTPPTLALVAFGCAQAGVAVALAPWVDRALRGPRLRRILAVANNNVMALYLWHMVPVIVVAVVAYPAGLLPQPEIATTAWWLIRFTWVFILCVVMAAEMALLFWLRRLFAAPLPMIGVALTDRWTAVVMLVGTAMTSYALAFISADGFAPNGRFPWLTAIVFAVGLLLVACRPRRTEPVCT</sequence>
<organism evidence="4 5">
    <name type="scientific">Mycobacterium kiyosense</name>
    <dbReference type="NCBI Taxonomy" id="2871094"/>
    <lineage>
        <taxon>Bacteria</taxon>
        <taxon>Bacillati</taxon>
        <taxon>Actinomycetota</taxon>
        <taxon>Actinomycetes</taxon>
        <taxon>Mycobacteriales</taxon>
        <taxon>Mycobacteriaceae</taxon>
        <taxon>Mycobacterium</taxon>
    </lineage>
</organism>
<evidence type="ECO:0000259" key="2">
    <source>
        <dbReference type="Pfam" id="PF01757"/>
    </source>
</evidence>